<comment type="caution">
    <text evidence="1">The sequence shown here is derived from an EMBL/GenBank/DDBJ whole genome shotgun (WGS) entry which is preliminary data.</text>
</comment>
<name>A0A1N7SGI3_9BURK</name>
<reference evidence="1" key="1">
    <citation type="submission" date="2016-12" db="EMBL/GenBank/DDBJ databases">
        <authorList>
            <person name="Moulin L."/>
        </authorList>
    </citation>
    <scope>NUCLEOTIDE SEQUENCE [LARGE SCALE GENOMIC DNA]</scope>
    <source>
        <strain evidence="1">STM 7183</strain>
    </source>
</reference>
<dbReference type="AlphaFoldDB" id="A0A1N7SGI3"/>
<sequence length="78" mass="9224">MNHPQPLFSSTRRYVRITSRRDDGYVEFDFSVGDADLAVELIMNDTMFEHFCRINEVQTLDADESGFERSRERWRFGG</sequence>
<evidence type="ECO:0000313" key="2">
    <source>
        <dbReference type="Proteomes" id="UP000195569"/>
    </source>
</evidence>
<proteinExistence type="predicted"/>
<evidence type="ECO:0000313" key="1">
    <source>
        <dbReference type="EMBL" id="SIT46497.1"/>
    </source>
</evidence>
<dbReference type="OrthoDB" id="8564678at2"/>
<dbReference type="PIRSF" id="PIRSF000039">
    <property type="entry name" value="Phenol_monooxy_K"/>
    <property type="match status" value="1"/>
</dbReference>
<dbReference type="RefSeq" id="WP_087737122.1">
    <property type="nucleotide sequence ID" value="NZ_CYGY02000051.1"/>
</dbReference>
<dbReference type="Proteomes" id="UP000195569">
    <property type="component" value="Unassembled WGS sequence"/>
</dbReference>
<dbReference type="Pfam" id="PF06099">
    <property type="entry name" value="Phenol_hyd_sub"/>
    <property type="match status" value="1"/>
</dbReference>
<dbReference type="InterPro" id="IPR010353">
    <property type="entry name" value="DmpK"/>
</dbReference>
<protein>
    <submittedName>
        <fullName evidence="1">Phenol hydroxylase component 0</fullName>
    </submittedName>
</protein>
<accession>A0A1N7SGI3</accession>
<keyword evidence="2" id="KW-1185">Reference proteome</keyword>
<gene>
    <name evidence="1" type="ORF">BN2476_510023</name>
</gene>
<dbReference type="EMBL" id="CYGY02000051">
    <property type="protein sequence ID" value="SIT46497.1"/>
    <property type="molecule type" value="Genomic_DNA"/>
</dbReference>
<organism evidence="1 2">
    <name type="scientific">Paraburkholderia piptadeniae</name>
    <dbReference type="NCBI Taxonomy" id="1701573"/>
    <lineage>
        <taxon>Bacteria</taxon>
        <taxon>Pseudomonadati</taxon>
        <taxon>Pseudomonadota</taxon>
        <taxon>Betaproteobacteria</taxon>
        <taxon>Burkholderiales</taxon>
        <taxon>Burkholderiaceae</taxon>
        <taxon>Paraburkholderia</taxon>
    </lineage>
</organism>